<feature type="domain" description="Polysaccharide pyruvyl transferase" evidence="1">
    <location>
        <begin position="15"/>
        <end position="347"/>
    </location>
</feature>
<dbReference type="Proteomes" id="UP001155241">
    <property type="component" value="Unassembled WGS sequence"/>
</dbReference>
<dbReference type="AlphaFoldDB" id="A0A9X2FC70"/>
<accession>A0A9X2FC70</accession>
<evidence type="ECO:0000313" key="2">
    <source>
        <dbReference type="EMBL" id="MCO6045367.1"/>
    </source>
</evidence>
<dbReference type="PANTHER" id="PTHR36836">
    <property type="entry name" value="COLANIC ACID BIOSYNTHESIS PROTEIN WCAK"/>
    <property type="match status" value="1"/>
</dbReference>
<sequence length="425" mass="46566">MSTILVDNGTYDLHNVGDIAMLQVAVHRLKQLQPHARIRVVCGNAQRLSELIPEAEAVPREQYAAISMPFGQFGALRRLLPSGIHPPVLGIERSARLVAPAAAARWTAIRTRRQILKDRMRAWKELMEETDALVLSGGGYLCDSFRSQTRKKLELLAIAVRMGKRLALMGQGLGPLADRQSMTLARCLRRVDLITLREHTLGPSILTQLKVPRDRFRVTGDDAIEPASAMPLPANRPYIGINLRVAGYSGLGDHTAKERVVNALRSLSDEFRCDLLPIPICLFGTDSDICTFGDHFPDRSPQLWRGVSSPGDVMKLVSQCKVVVTGAYHAAVFALAMGIPAVMLASSDYYVAKHQGLAECFDHQLCEVIDATQPDTPRRISAAVGRLLSKAEEGIESTQELAAKQVEAQKAAYSHFAGLVEGSYV</sequence>
<dbReference type="Pfam" id="PF04230">
    <property type="entry name" value="PS_pyruv_trans"/>
    <property type="match status" value="1"/>
</dbReference>
<organism evidence="2 3">
    <name type="scientific">Aeoliella straminimaris</name>
    <dbReference type="NCBI Taxonomy" id="2954799"/>
    <lineage>
        <taxon>Bacteria</taxon>
        <taxon>Pseudomonadati</taxon>
        <taxon>Planctomycetota</taxon>
        <taxon>Planctomycetia</taxon>
        <taxon>Pirellulales</taxon>
        <taxon>Lacipirellulaceae</taxon>
        <taxon>Aeoliella</taxon>
    </lineage>
</organism>
<dbReference type="EMBL" id="JAMXLR010000055">
    <property type="protein sequence ID" value="MCO6045367.1"/>
    <property type="molecule type" value="Genomic_DNA"/>
</dbReference>
<dbReference type="RefSeq" id="WP_252853482.1">
    <property type="nucleotide sequence ID" value="NZ_JAMXLR010000055.1"/>
</dbReference>
<reference evidence="2" key="1">
    <citation type="submission" date="2022-06" db="EMBL/GenBank/DDBJ databases">
        <title>Aeoliella straminimaris, a novel planctomycete from sediments.</title>
        <authorList>
            <person name="Vitorino I.R."/>
            <person name="Lage O.M."/>
        </authorList>
    </citation>
    <scope>NUCLEOTIDE SEQUENCE</scope>
    <source>
        <strain evidence="2">ICT_H6.2</strain>
    </source>
</reference>
<proteinExistence type="predicted"/>
<name>A0A9X2FC70_9BACT</name>
<dbReference type="InterPro" id="IPR007345">
    <property type="entry name" value="Polysacch_pyruvyl_Trfase"/>
</dbReference>
<dbReference type="GO" id="GO:0016740">
    <property type="term" value="F:transferase activity"/>
    <property type="evidence" value="ECO:0007669"/>
    <property type="project" value="UniProtKB-KW"/>
</dbReference>
<keyword evidence="2" id="KW-0808">Transferase</keyword>
<keyword evidence="3" id="KW-1185">Reference proteome</keyword>
<comment type="caution">
    <text evidence="2">The sequence shown here is derived from an EMBL/GenBank/DDBJ whole genome shotgun (WGS) entry which is preliminary data.</text>
</comment>
<evidence type="ECO:0000313" key="3">
    <source>
        <dbReference type="Proteomes" id="UP001155241"/>
    </source>
</evidence>
<dbReference type="PANTHER" id="PTHR36836:SF1">
    <property type="entry name" value="COLANIC ACID BIOSYNTHESIS PROTEIN WCAK"/>
    <property type="match status" value="1"/>
</dbReference>
<gene>
    <name evidence="2" type="ORF">NG895_15765</name>
</gene>
<protein>
    <submittedName>
        <fullName evidence="2">Polysaccharide pyruvyl transferase family protein</fullName>
    </submittedName>
</protein>
<evidence type="ECO:0000259" key="1">
    <source>
        <dbReference type="Pfam" id="PF04230"/>
    </source>
</evidence>